<name>A0ABD0WFS9_UMBPY</name>
<evidence type="ECO:0000256" key="7">
    <source>
        <dbReference type="ARBA" id="ARBA00022989"/>
    </source>
</evidence>
<dbReference type="PIRSF" id="PIRSF005557">
    <property type="entry name" value="Sialyl_trans"/>
    <property type="match status" value="1"/>
</dbReference>
<evidence type="ECO:0000313" key="15">
    <source>
        <dbReference type="Proteomes" id="UP001557470"/>
    </source>
</evidence>
<dbReference type="Gene3D" id="3.90.1480.20">
    <property type="entry name" value="Glycosyl transferase family 29"/>
    <property type="match status" value="1"/>
</dbReference>
<dbReference type="InterPro" id="IPR038578">
    <property type="entry name" value="GT29-like_sf"/>
</dbReference>
<comment type="similarity">
    <text evidence="2">Belongs to the glycosyltransferase 29 family.</text>
</comment>
<evidence type="ECO:0000256" key="2">
    <source>
        <dbReference type="ARBA" id="ARBA00006003"/>
    </source>
</evidence>
<dbReference type="Pfam" id="PF00777">
    <property type="entry name" value="Glyco_transf_29"/>
    <property type="match status" value="1"/>
</dbReference>
<dbReference type="PANTHER" id="PTHR11987:SF29">
    <property type="entry name" value="ALPHA-2,8-SIALYLTRANSFERASE 8F"/>
    <property type="match status" value="1"/>
</dbReference>
<dbReference type="InterPro" id="IPR012163">
    <property type="entry name" value="Sialyl_trans"/>
</dbReference>
<dbReference type="InterPro" id="IPR001675">
    <property type="entry name" value="Glyco_trans_29"/>
</dbReference>
<keyword evidence="8" id="KW-0333">Golgi apparatus</keyword>
<dbReference type="InterPro" id="IPR050943">
    <property type="entry name" value="Glycosyltr_29_Sialyltrsf"/>
</dbReference>
<evidence type="ECO:0000313" key="14">
    <source>
        <dbReference type="EMBL" id="KAL0970529.1"/>
    </source>
</evidence>
<evidence type="ECO:0000256" key="6">
    <source>
        <dbReference type="ARBA" id="ARBA00022968"/>
    </source>
</evidence>
<proteinExistence type="inferred from homology"/>
<evidence type="ECO:0000256" key="8">
    <source>
        <dbReference type="ARBA" id="ARBA00023034"/>
    </source>
</evidence>
<dbReference type="Proteomes" id="UP001557470">
    <property type="component" value="Unassembled WGS sequence"/>
</dbReference>
<evidence type="ECO:0000256" key="11">
    <source>
        <dbReference type="ARBA" id="ARBA00023180"/>
    </source>
</evidence>
<keyword evidence="7 13" id="KW-1133">Transmembrane helix</keyword>
<dbReference type="EMBL" id="JAGEUA010000007">
    <property type="protein sequence ID" value="KAL0970529.1"/>
    <property type="molecule type" value="Genomic_DNA"/>
</dbReference>
<dbReference type="AlphaFoldDB" id="A0ABD0WFS9"/>
<dbReference type="PANTHER" id="PTHR11987">
    <property type="entry name" value="ALPHA-2,8-SIALYLTRANSFERASE"/>
    <property type="match status" value="1"/>
</dbReference>
<dbReference type="GO" id="GO:0016757">
    <property type="term" value="F:glycosyltransferase activity"/>
    <property type="evidence" value="ECO:0007669"/>
    <property type="project" value="UniProtKB-KW"/>
</dbReference>
<accession>A0ABD0WFS9</accession>
<organism evidence="14 15">
    <name type="scientific">Umbra pygmaea</name>
    <name type="common">Eastern mudminnow</name>
    <dbReference type="NCBI Taxonomy" id="75934"/>
    <lineage>
        <taxon>Eukaryota</taxon>
        <taxon>Metazoa</taxon>
        <taxon>Chordata</taxon>
        <taxon>Craniata</taxon>
        <taxon>Vertebrata</taxon>
        <taxon>Euteleostomi</taxon>
        <taxon>Actinopterygii</taxon>
        <taxon>Neopterygii</taxon>
        <taxon>Teleostei</taxon>
        <taxon>Protacanthopterygii</taxon>
        <taxon>Esociformes</taxon>
        <taxon>Umbridae</taxon>
        <taxon>Umbra</taxon>
    </lineage>
</organism>
<dbReference type="GO" id="GO:0000139">
    <property type="term" value="C:Golgi membrane"/>
    <property type="evidence" value="ECO:0007669"/>
    <property type="project" value="UniProtKB-SubCell"/>
</dbReference>
<keyword evidence="10" id="KW-1015">Disulfide bond</keyword>
<evidence type="ECO:0000256" key="1">
    <source>
        <dbReference type="ARBA" id="ARBA00004323"/>
    </source>
</evidence>
<feature type="transmembrane region" description="Helical" evidence="13">
    <location>
        <begin position="12"/>
        <end position="30"/>
    </location>
</feature>
<keyword evidence="4" id="KW-0808">Transferase</keyword>
<evidence type="ECO:0000256" key="3">
    <source>
        <dbReference type="ARBA" id="ARBA00022676"/>
    </source>
</evidence>
<evidence type="ECO:0000256" key="10">
    <source>
        <dbReference type="ARBA" id="ARBA00023157"/>
    </source>
</evidence>
<keyword evidence="5 13" id="KW-0812">Transmembrane</keyword>
<evidence type="ECO:0000256" key="5">
    <source>
        <dbReference type="ARBA" id="ARBA00022692"/>
    </source>
</evidence>
<keyword evidence="11" id="KW-0325">Glycoprotein</keyword>
<dbReference type="PROSITE" id="PS51257">
    <property type="entry name" value="PROKAR_LIPOPROTEIN"/>
    <property type="match status" value="1"/>
</dbReference>
<evidence type="ECO:0000256" key="13">
    <source>
        <dbReference type="SAM" id="Phobius"/>
    </source>
</evidence>
<gene>
    <name evidence="14" type="ORF">UPYG_G00243290</name>
</gene>
<keyword evidence="3" id="KW-0328">Glycosyltransferase</keyword>
<comment type="subcellular location">
    <subcellularLocation>
        <location evidence="1">Golgi apparatus membrane</location>
        <topology evidence="1">Single-pass type II membrane protein</topology>
    </subcellularLocation>
</comment>
<feature type="disulfide bond" evidence="12">
    <location>
        <begin position="158"/>
        <end position="302"/>
    </location>
</feature>
<keyword evidence="6" id="KW-0735">Signal-anchor</keyword>
<keyword evidence="15" id="KW-1185">Reference proteome</keyword>
<protein>
    <submittedName>
        <fullName evidence="14">Uncharacterized protein</fullName>
    </submittedName>
</protein>
<reference evidence="14 15" key="1">
    <citation type="submission" date="2024-06" db="EMBL/GenBank/DDBJ databases">
        <authorList>
            <person name="Pan Q."/>
            <person name="Wen M."/>
            <person name="Jouanno E."/>
            <person name="Zahm M."/>
            <person name="Klopp C."/>
            <person name="Cabau C."/>
            <person name="Louis A."/>
            <person name="Berthelot C."/>
            <person name="Parey E."/>
            <person name="Roest Crollius H."/>
            <person name="Montfort J."/>
            <person name="Robinson-Rechavi M."/>
            <person name="Bouchez O."/>
            <person name="Lampietro C."/>
            <person name="Lopez Roques C."/>
            <person name="Donnadieu C."/>
            <person name="Postlethwait J."/>
            <person name="Bobe J."/>
            <person name="Verreycken H."/>
            <person name="Guiguen Y."/>
        </authorList>
    </citation>
    <scope>NUCLEOTIDE SEQUENCE [LARGE SCALE GENOMIC DNA]</scope>
    <source>
        <strain evidence="14">Up_M1</strain>
        <tissue evidence="14">Testis</tissue>
    </source>
</reference>
<evidence type="ECO:0000256" key="12">
    <source>
        <dbReference type="PIRSR" id="PIRSR005557-2"/>
    </source>
</evidence>
<sequence length="364" mass="41535">MKWALVIAFRKLTVTSVFMLTSCCIMLVFWELNCDWSLVTLPRPWMKNDRKVWKRCEQQNIWSTHTNSSKNVSDLITEVTGLMHCDWERNTTEQNRHRALLHSCCNASGGLFLAQTNTHIGQHLIFEAERKKKYTLNQELYNMLPQSVPWNKGNLGHCAVVGNGGILLNSSCGAEIDKADFIIRLNIPPMNYSSDIGTKTHLVTINPSQIINSFRALAYARMPFVSRVSEFGPASLVLPMFSFTACQDPSLRALYTLMEGSPKTQVLLNHPDYMYCLASKWKRLKKRLSSGFIYTSIALELCQQVHLYGFWPFPLDLSHKPLPNHYYDNVGPVKNVHAMPQEFQLLLQLHRQGALQLHVGPCAH</sequence>
<comment type="caution">
    <text evidence="14">The sequence shown here is derived from an EMBL/GenBank/DDBJ whole genome shotgun (WGS) entry which is preliminary data.</text>
</comment>
<keyword evidence="9 13" id="KW-0472">Membrane</keyword>
<evidence type="ECO:0000256" key="9">
    <source>
        <dbReference type="ARBA" id="ARBA00023136"/>
    </source>
</evidence>
<evidence type="ECO:0000256" key="4">
    <source>
        <dbReference type="ARBA" id="ARBA00022679"/>
    </source>
</evidence>